<dbReference type="EMBL" id="KC246780">
    <property type="protein sequence ID" value="AHF23950.1"/>
    <property type="molecule type" value="Genomic_DNA"/>
</dbReference>
<dbReference type="InterPro" id="IPR036259">
    <property type="entry name" value="MFS_trans_sf"/>
</dbReference>
<evidence type="ECO:0000256" key="7">
    <source>
        <dbReference type="SAM" id="Phobius"/>
    </source>
</evidence>
<dbReference type="Pfam" id="PF07690">
    <property type="entry name" value="MFS_1"/>
    <property type="match status" value="1"/>
</dbReference>
<dbReference type="GO" id="GO:0022857">
    <property type="term" value="F:transmembrane transporter activity"/>
    <property type="evidence" value="ECO:0007669"/>
    <property type="project" value="InterPro"/>
</dbReference>
<comment type="subcellular location">
    <subcellularLocation>
        <location evidence="1">Cell membrane</location>
        <topology evidence="1">Multi-pass membrane protein</topology>
    </subcellularLocation>
</comment>
<feature type="transmembrane region" description="Helical" evidence="7">
    <location>
        <begin position="188"/>
        <end position="208"/>
    </location>
</feature>
<feature type="transmembrane region" description="Helical" evidence="7">
    <location>
        <begin position="398"/>
        <end position="421"/>
    </location>
</feature>
<dbReference type="PANTHER" id="PTHR23517:SF3">
    <property type="entry name" value="INTEGRAL MEMBRANE TRANSPORT PROTEIN"/>
    <property type="match status" value="1"/>
</dbReference>
<dbReference type="PROSITE" id="PS50850">
    <property type="entry name" value="MFS"/>
    <property type="match status" value="1"/>
</dbReference>
<keyword evidence="4 7" id="KW-0812">Transmembrane</keyword>
<feature type="transmembrane region" description="Helical" evidence="7">
    <location>
        <begin position="55"/>
        <end position="74"/>
    </location>
</feature>
<evidence type="ECO:0000313" key="9">
    <source>
        <dbReference type="EMBL" id="AHF23950.1"/>
    </source>
</evidence>
<evidence type="ECO:0000256" key="1">
    <source>
        <dbReference type="ARBA" id="ARBA00004651"/>
    </source>
</evidence>
<name>W0FLT5_9BACT</name>
<organism evidence="9">
    <name type="scientific">uncultured bacterium Contig19</name>
    <dbReference type="NCBI Taxonomy" id="1393523"/>
    <lineage>
        <taxon>Bacteria</taxon>
        <taxon>environmental samples</taxon>
    </lineage>
</organism>
<feature type="transmembrane region" description="Helical" evidence="7">
    <location>
        <begin position="360"/>
        <end position="378"/>
    </location>
</feature>
<dbReference type="InterPro" id="IPR050171">
    <property type="entry name" value="MFS_Transporters"/>
</dbReference>
<evidence type="ECO:0000256" key="6">
    <source>
        <dbReference type="ARBA" id="ARBA00023136"/>
    </source>
</evidence>
<keyword evidence="6 7" id="KW-0472">Membrane</keyword>
<dbReference type="AlphaFoldDB" id="W0FLT5"/>
<feature type="transmembrane region" description="Helical" evidence="7">
    <location>
        <begin position="150"/>
        <end position="168"/>
    </location>
</feature>
<dbReference type="SUPFAM" id="SSF103473">
    <property type="entry name" value="MFS general substrate transporter"/>
    <property type="match status" value="1"/>
</dbReference>
<dbReference type="Gene3D" id="1.20.1250.20">
    <property type="entry name" value="MFS general substrate transporter like domains"/>
    <property type="match status" value="2"/>
</dbReference>
<keyword evidence="2" id="KW-0813">Transport</keyword>
<proteinExistence type="predicted"/>
<feature type="transmembrane region" description="Helical" evidence="7">
    <location>
        <begin position="86"/>
        <end position="104"/>
    </location>
</feature>
<feature type="domain" description="Major facilitator superfamily (MFS) profile" evidence="8">
    <location>
        <begin position="8"/>
        <end position="425"/>
    </location>
</feature>
<evidence type="ECO:0000256" key="5">
    <source>
        <dbReference type="ARBA" id="ARBA00022989"/>
    </source>
</evidence>
<reference evidence="9" key="1">
    <citation type="journal article" date="2013" name="PLoS ONE">
        <title>Metagenomic insights into the carbohydrate-active enzymes carried by the microorganisms adhering to solid digesta in the rumen of cows.</title>
        <authorList>
            <person name="Wang L."/>
            <person name="Hatem A."/>
            <person name="Catalyurek U.V."/>
            <person name="Morrison M."/>
            <person name="Yu Z."/>
        </authorList>
    </citation>
    <scope>NUCLEOTIDE SEQUENCE</scope>
</reference>
<sequence>MKIQGSKRWVVLFFLSLLSGTMVYTPYIRFNYYDQMVVVFTEYKPIVDAANVNEFIGTTGMIVGVVSMIMYIVGGILADKFRERNLIALGGLLLAAGTLWFGLLPDATQILAAHGLLALGVGTMWSAYLKTVRKLGNAHEQGRMFSTSEFIRGIIGTLLGFMGVGLLNRAILPQGVIDPTLVGEQFSLLLFINAGIFLVLSIICFALIPKNLIGNEESDDVEPVPFSFKFALDALKLPAVWFGVVILFCGYSVTAAASGYLGTYTVQVLGIDPTTASSFAVIRNYIIAALSTLIIGFVALAFKSEIKTLGAYLGITGIVIAALMVLGQAPGIGIAIIFIFAFFYTGMRGLYFATLSEMRIPVHLTGIAAGIVSFLGYTPDVFFSKLAGIWLDTAGTAGFTYIWIYAIACCVIGVIACLFAYRYAKKKQAEIDGHSELAA</sequence>
<feature type="transmembrane region" description="Helical" evidence="7">
    <location>
        <begin position="110"/>
        <end position="129"/>
    </location>
</feature>
<dbReference type="InterPro" id="IPR011701">
    <property type="entry name" value="MFS"/>
</dbReference>
<dbReference type="CDD" id="cd06174">
    <property type="entry name" value="MFS"/>
    <property type="match status" value="1"/>
</dbReference>
<feature type="transmembrane region" description="Helical" evidence="7">
    <location>
        <begin position="239"/>
        <end position="262"/>
    </location>
</feature>
<protein>
    <submittedName>
        <fullName evidence="9">Major facilitator family protein</fullName>
    </submittedName>
</protein>
<feature type="transmembrane region" description="Helical" evidence="7">
    <location>
        <begin position="282"/>
        <end position="302"/>
    </location>
</feature>
<feature type="transmembrane region" description="Helical" evidence="7">
    <location>
        <begin position="309"/>
        <end position="326"/>
    </location>
</feature>
<dbReference type="InterPro" id="IPR020846">
    <property type="entry name" value="MFS_dom"/>
</dbReference>
<evidence type="ECO:0000256" key="3">
    <source>
        <dbReference type="ARBA" id="ARBA00022475"/>
    </source>
</evidence>
<accession>W0FLT5</accession>
<evidence type="ECO:0000256" key="2">
    <source>
        <dbReference type="ARBA" id="ARBA00022448"/>
    </source>
</evidence>
<dbReference type="GO" id="GO:0005886">
    <property type="term" value="C:plasma membrane"/>
    <property type="evidence" value="ECO:0007669"/>
    <property type="project" value="UniProtKB-SubCell"/>
</dbReference>
<feature type="transmembrane region" description="Helical" evidence="7">
    <location>
        <begin position="9"/>
        <end position="28"/>
    </location>
</feature>
<keyword evidence="5 7" id="KW-1133">Transmembrane helix</keyword>
<feature type="transmembrane region" description="Helical" evidence="7">
    <location>
        <begin position="332"/>
        <end position="353"/>
    </location>
</feature>
<dbReference type="PANTHER" id="PTHR23517">
    <property type="entry name" value="RESISTANCE PROTEIN MDTM, PUTATIVE-RELATED-RELATED"/>
    <property type="match status" value="1"/>
</dbReference>
<keyword evidence="3" id="KW-1003">Cell membrane</keyword>
<evidence type="ECO:0000256" key="4">
    <source>
        <dbReference type="ARBA" id="ARBA00022692"/>
    </source>
</evidence>
<evidence type="ECO:0000259" key="8">
    <source>
        <dbReference type="PROSITE" id="PS50850"/>
    </source>
</evidence>